<dbReference type="CDD" id="cd02440">
    <property type="entry name" value="AdoMet_MTases"/>
    <property type="match status" value="1"/>
</dbReference>
<dbReference type="NCBIfam" id="TIGR02467">
    <property type="entry name" value="CbiE"/>
    <property type="match status" value="1"/>
</dbReference>
<organism evidence="7 8">
    <name type="scientific">Falsigemmobacter intermedius</name>
    <dbReference type="NCBI Taxonomy" id="1553448"/>
    <lineage>
        <taxon>Bacteria</taxon>
        <taxon>Pseudomonadati</taxon>
        <taxon>Pseudomonadota</taxon>
        <taxon>Alphaproteobacteria</taxon>
        <taxon>Rhodobacterales</taxon>
        <taxon>Paracoccaceae</taxon>
        <taxon>Falsigemmobacter</taxon>
    </lineage>
</organism>
<dbReference type="InterPro" id="IPR029063">
    <property type="entry name" value="SAM-dependent_MTases_sf"/>
</dbReference>
<proteinExistence type="predicted"/>
<evidence type="ECO:0000313" key="7">
    <source>
        <dbReference type="EMBL" id="RWY38819.1"/>
    </source>
</evidence>
<dbReference type="OrthoDB" id="9787825at2"/>
<dbReference type="GO" id="GO:0009236">
    <property type="term" value="P:cobalamin biosynthetic process"/>
    <property type="evidence" value="ECO:0007669"/>
    <property type="project" value="UniProtKB-UniPathway"/>
</dbReference>
<dbReference type="InterPro" id="IPR050714">
    <property type="entry name" value="Cobalamin_biosynth_MTase"/>
</dbReference>
<dbReference type="RefSeq" id="WP_128490344.1">
    <property type="nucleotide sequence ID" value="NZ_JBHRVN010000006.1"/>
</dbReference>
<evidence type="ECO:0000256" key="4">
    <source>
        <dbReference type="ARBA" id="ARBA00022679"/>
    </source>
</evidence>
<dbReference type="Gene3D" id="3.40.50.150">
    <property type="entry name" value="Vaccinia Virus protein VP39"/>
    <property type="match status" value="1"/>
</dbReference>
<keyword evidence="2" id="KW-0169">Cobalamin biosynthesis</keyword>
<dbReference type="SUPFAM" id="SSF53335">
    <property type="entry name" value="S-adenosyl-L-methionine-dependent methyltransferases"/>
    <property type="match status" value="1"/>
</dbReference>
<dbReference type="InterPro" id="IPR000878">
    <property type="entry name" value="4pyrrol_Mease"/>
</dbReference>
<keyword evidence="3 7" id="KW-0489">Methyltransferase</keyword>
<dbReference type="InterPro" id="IPR014008">
    <property type="entry name" value="Cbl_synth_MTase_CbiT"/>
</dbReference>
<dbReference type="PIRSF" id="PIRSF036428">
    <property type="entry name" value="CobL"/>
    <property type="match status" value="1"/>
</dbReference>
<dbReference type="Gene3D" id="3.40.1010.10">
    <property type="entry name" value="Cobalt-precorrin-4 Transmethylase, Domain 1"/>
    <property type="match status" value="1"/>
</dbReference>
<dbReference type="GO" id="GO:0032259">
    <property type="term" value="P:methylation"/>
    <property type="evidence" value="ECO:0007669"/>
    <property type="project" value="UniProtKB-KW"/>
</dbReference>
<dbReference type="InterPro" id="IPR006365">
    <property type="entry name" value="Cbl_synth_CobL"/>
</dbReference>
<dbReference type="GO" id="GO:0008276">
    <property type="term" value="F:protein methyltransferase activity"/>
    <property type="evidence" value="ECO:0007669"/>
    <property type="project" value="InterPro"/>
</dbReference>
<evidence type="ECO:0000256" key="5">
    <source>
        <dbReference type="ARBA" id="ARBA00022691"/>
    </source>
</evidence>
<keyword evidence="4 7" id="KW-0808">Transferase</keyword>
<accession>A0A3S3YE24</accession>
<keyword evidence="8" id="KW-1185">Reference proteome</keyword>
<dbReference type="AlphaFoldDB" id="A0A3S3YE24"/>
<protein>
    <submittedName>
        <fullName evidence="7">Precorrin-6y C5,15-methyltransferase (Decarboxylating) subunit CbiE</fullName>
    </submittedName>
</protein>
<dbReference type="NCBIfam" id="TIGR02469">
    <property type="entry name" value="CbiT"/>
    <property type="match status" value="1"/>
</dbReference>
<sequence>MTDWLSLIGIGEDGAPGLCAAAQTALARADVVFGGARHLAMIEHRDKRPWPVPFSPAELLALRGSARVAALVSGDPFWHGAGGSLATDLRPDEWRCYPQPSVFSQAAARLGWRLEEVTCLGLHAAPLARLRRDLQPGQRLIVTLRDGKAPAELAAYLAASGFGTADLWVMERLGGPNERITRLQASDTVAPTAAPVACAIALRDGPAIPLASGRDDAFFAHDGQITKRPIRALALSALAPRAGELLWDLGTGSGSVAVEWLLAHPKNRAIGVERDPVRAARAQSNIAAFCPGAGDVLVGESLAHIAALPDPDAVFVGGGFDHALLDALWARLPAGCRLVVHGVTLETESLLAKAHDRFGGSLLRIELAQAAPLGRLRGWKASYPVVQWQVVR</sequence>
<name>A0A3S3YE24_9RHOB</name>
<dbReference type="InterPro" id="IPR012818">
    <property type="entry name" value="CbiE"/>
</dbReference>
<comment type="caution">
    <text evidence="7">The sequence shown here is derived from an EMBL/GenBank/DDBJ whole genome shotgun (WGS) entry which is preliminary data.</text>
</comment>
<evidence type="ECO:0000259" key="6">
    <source>
        <dbReference type="Pfam" id="PF00590"/>
    </source>
</evidence>
<feature type="domain" description="Tetrapyrrole methylase" evidence="6">
    <location>
        <begin position="5"/>
        <end position="184"/>
    </location>
</feature>
<reference evidence="7 8" key="1">
    <citation type="journal article" date="2015" name="Int. J. Syst. Evol. Microbiol.">
        <title>Gemmobacter intermedius sp. nov., isolated from a white stork (Ciconia ciconia).</title>
        <authorList>
            <person name="Kampfer P."/>
            <person name="Jerzak L."/>
            <person name="Wilharm G."/>
            <person name="Golke J."/>
            <person name="Busse H.J."/>
            <person name="Glaeser S.P."/>
        </authorList>
    </citation>
    <scope>NUCLEOTIDE SEQUENCE [LARGE SCALE GENOMIC DNA]</scope>
    <source>
        <strain evidence="7 8">119/4</strain>
    </source>
</reference>
<evidence type="ECO:0000256" key="2">
    <source>
        <dbReference type="ARBA" id="ARBA00022573"/>
    </source>
</evidence>
<dbReference type="PANTHER" id="PTHR43182">
    <property type="entry name" value="COBALT-PRECORRIN-6B C(15)-METHYLTRANSFERASE (DECARBOXYLATING)"/>
    <property type="match status" value="1"/>
</dbReference>
<evidence type="ECO:0000256" key="3">
    <source>
        <dbReference type="ARBA" id="ARBA00022603"/>
    </source>
</evidence>
<dbReference type="Proteomes" id="UP000287168">
    <property type="component" value="Unassembled WGS sequence"/>
</dbReference>
<dbReference type="PANTHER" id="PTHR43182:SF1">
    <property type="entry name" value="COBALT-PRECORRIN-7 C(5)-METHYLTRANSFERASE"/>
    <property type="match status" value="1"/>
</dbReference>
<comment type="pathway">
    <text evidence="1">Cofactor biosynthesis; adenosylcobalamin biosynthesis.</text>
</comment>
<dbReference type="InterPro" id="IPR035996">
    <property type="entry name" value="4pyrrol_Methylase_sf"/>
</dbReference>
<gene>
    <name evidence="7" type="primary">cbiE</name>
    <name evidence="7" type="ORF">EP867_15240</name>
</gene>
<dbReference type="SUPFAM" id="SSF53790">
    <property type="entry name" value="Tetrapyrrole methylase"/>
    <property type="match status" value="1"/>
</dbReference>
<dbReference type="CDD" id="cd11644">
    <property type="entry name" value="Precorrin-6Y-MT"/>
    <property type="match status" value="1"/>
</dbReference>
<dbReference type="EMBL" id="SBLC01000029">
    <property type="protein sequence ID" value="RWY38819.1"/>
    <property type="molecule type" value="Genomic_DNA"/>
</dbReference>
<evidence type="ECO:0000313" key="8">
    <source>
        <dbReference type="Proteomes" id="UP000287168"/>
    </source>
</evidence>
<dbReference type="Pfam" id="PF00590">
    <property type="entry name" value="TP_methylase"/>
    <property type="match status" value="1"/>
</dbReference>
<keyword evidence="5" id="KW-0949">S-adenosyl-L-methionine</keyword>
<dbReference type="UniPathway" id="UPA00148"/>
<dbReference type="InterPro" id="IPR014777">
    <property type="entry name" value="4pyrrole_Mease_sub1"/>
</dbReference>
<evidence type="ECO:0000256" key="1">
    <source>
        <dbReference type="ARBA" id="ARBA00004953"/>
    </source>
</evidence>